<proteinExistence type="predicted"/>
<accession>A0A8E5E9R8</accession>
<dbReference type="EMBL" id="MT732474">
    <property type="protein sequence ID" value="QQV91435.1"/>
    <property type="molecule type" value="Genomic_DNA"/>
</dbReference>
<keyword evidence="2" id="KW-1185">Reference proteome</keyword>
<organism evidence="1 2">
    <name type="scientific">Tenacibaculum phage Gundel_1</name>
    <dbReference type="NCBI Taxonomy" id="2745672"/>
    <lineage>
        <taxon>Viruses</taxon>
        <taxon>Duplodnaviria</taxon>
        <taxon>Heunggongvirae</taxon>
        <taxon>Uroviricota</taxon>
        <taxon>Caudoviricetes</taxon>
        <taxon>Pachyviridae</taxon>
        <taxon>Gundelvirus</taxon>
        <taxon>Gundelvirus Gundel</taxon>
    </lineage>
</organism>
<sequence length="160" mass="17903">MAINKKLKHIGIAAHIGKPSCVGKVFLLAKINKTPVVFKTPCHENTETDKDGFVCTGGLFAQLEKAVAESPTPLRDISFKDIEKAWNDITSISEKQGVFGPFDNPYLTPQNRKDINKAMVEYQEAQGYSFGKRRIAGWNNIPVIKKPTIDILDNKSKYHK</sequence>
<gene>
    <name evidence="1" type="ORF">Gundel1_112</name>
</gene>
<name>A0A8E5E9R8_9CAUD</name>
<reference evidence="1" key="1">
    <citation type="submission" date="2020-07" db="EMBL/GenBank/DDBJ databases">
        <title>Highly diverse flavobacterial phages as mortality factor during North Sea spring blooms.</title>
        <authorList>
            <person name="Bartlau N."/>
            <person name="Wichels A."/>
            <person name="Krohne G."/>
            <person name="Adriaenssens E.M."/>
            <person name="Heins A."/>
            <person name="Fuchs B.M."/>
            <person name="Amann R."/>
            <person name="Moraru C."/>
        </authorList>
    </citation>
    <scope>NUCLEOTIDE SEQUENCE</scope>
</reference>
<evidence type="ECO:0000313" key="1">
    <source>
        <dbReference type="EMBL" id="QQV91435.1"/>
    </source>
</evidence>
<protein>
    <submittedName>
        <fullName evidence="1">Uncharacterized protein</fullName>
    </submittedName>
</protein>
<dbReference type="Proteomes" id="UP000693868">
    <property type="component" value="Segment"/>
</dbReference>
<evidence type="ECO:0000313" key="2">
    <source>
        <dbReference type="Proteomes" id="UP000693868"/>
    </source>
</evidence>